<dbReference type="Proteomes" id="UP000011575">
    <property type="component" value="Unassembled WGS sequence"/>
</dbReference>
<organism evidence="2 3">
    <name type="scientific">Halorubrum aidingense JCM 13560</name>
    <dbReference type="NCBI Taxonomy" id="1230454"/>
    <lineage>
        <taxon>Archaea</taxon>
        <taxon>Methanobacteriati</taxon>
        <taxon>Methanobacteriota</taxon>
        <taxon>Stenosarchaea group</taxon>
        <taxon>Halobacteria</taxon>
        <taxon>Halobacteriales</taxon>
        <taxon>Haloferacaceae</taxon>
        <taxon>Halorubrum</taxon>
    </lineage>
</organism>
<gene>
    <name evidence="2" type="ORF">C461_14905</name>
</gene>
<keyword evidence="3" id="KW-1185">Reference proteome</keyword>
<reference evidence="2 3" key="1">
    <citation type="journal article" date="2014" name="PLoS Genet.">
        <title>Phylogenetically driven sequencing of extremely halophilic archaea reveals strategies for static and dynamic osmo-response.</title>
        <authorList>
            <person name="Becker E.A."/>
            <person name="Seitzer P.M."/>
            <person name="Tritt A."/>
            <person name="Larsen D."/>
            <person name="Krusor M."/>
            <person name="Yao A.I."/>
            <person name="Wu D."/>
            <person name="Madern D."/>
            <person name="Eisen J.A."/>
            <person name="Darling A.E."/>
            <person name="Facciotti M.T."/>
        </authorList>
    </citation>
    <scope>NUCLEOTIDE SEQUENCE [LARGE SCALE GENOMIC DNA]</scope>
    <source>
        <strain evidence="2 3">JCM 13560</strain>
    </source>
</reference>
<dbReference type="EMBL" id="AOJI01000035">
    <property type="protein sequence ID" value="EMA65141.1"/>
    <property type="molecule type" value="Genomic_DNA"/>
</dbReference>
<dbReference type="OrthoDB" id="307812at2157"/>
<dbReference type="Pfam" id="PF23933">
    <property type="entry name" value="DUF7269"/>
    <property type="match status" value="1"/>
</dbReference>
<evidence type="ECO:0000313" key="3">
    <source>
        <dbReference type="Proteomes" id="UP000011575"/>
    </source>
</evidence>
<dbReference type="STRING" id="1230454.C461_14905"/>
<evidence type="ECO:0000313" key="2">
    <source>
        <dbReference type="EMBL" id="EMA65141.1"/>
    </source>
</evidence>
<evidence type="ECO:0000256" key="1">
    <source>
        <dbReference type="SAM" id="Phobius"/>
    </source>
</evidence>
<comment type="caution">
    <text evidence="2">The sequence shown here is derived from an EMBL/GenBank/DDBJ whole genome shotgun (WGS) entry which is preliminary data.</text>
</comment>
<accession>M0P4Y8</accession>
<dbReference type="RefSeq" id="WP_008002600.1">
    <property type="nucleotide sequence ID" value="NZ_AOJI01000035.1"/>
</dbReference>
<dbReference type="InterPro" id="IPR055693">
    <property type="entry name" value="DUF7269"/>
</dbReference>
<dbReference type="PATRIC" id="fig|1230454.4.peg.3000"/>
<keyword evidence="1" id="KW-1133">Transmembrane helix</keyword>
<name>M0P4Y8_9EURY</name>
<proteinExistence type="predicted"/>
<protein>
    <submittedName>
        <fullName evidence="2">Uncharacterized protein</fullName>
    </submittedName>
</protein>
<feature type="transmembrane region" description="Helical" evidence="1">
    <location>
        <begin position="29"/>
        <end position="50"/>
    </location>
</feature>
<sequence length="189" mass="19861">MRPLVAVGVAAVAVGFVAAFDRGLAAALDPSTAVVTLVGLFGAVQGLRYASARRSRDRRTTDLGEPERRVRATVPGSDLDAEIARVASSSRGGYRSRSALRDRVREVAIANVARERNCSTAEAARAVESGTWTDDPTAAAFLADDAPYPLRVRLRVAVSGESRYGFGLRTAVDAIGRVEADGSGTEAGR</sequence>
<dbReference type="AlphaFoldDB" id="M0P4Y8"/>
<keyword evidence="1" id="KW-0812">Transmembrane</keyword>
<keyword evidence="1" id="KW-0472">Membrane</keyword>